<dbReference type="GO" id="GO:0020037">
    <property type="term" value="F:heme binding"/>
    <property type="evidence" value="ECO:0007669"/>
    <property type="project" value="InterPro"/>
</dbReference>
<dbReference type="SUPFAM" id="SSF46626">
    <property type="entry name" value="Cytochrome c"/>
    <property type="match status" value="1"/>
</dbReference>
<feature type="transmembrane region" description="Helical" evidence="1">
    <location>
        <begin position="146"/>
        <end position="167"/>
    </location>
</feature>
<dbReference type="OrthoDB" id="9787495at2"/>
<feature type="transmembrane region" description="Helical" evidence="1">
    <location>
        <begin position="280"/>
        <end position="299"/>
    </location>
</feature>
<evidence type="ECO:0000259" key="2">
    <source>
        <dbReference type="Pfam" id="PF06181"/>
    </source>
</evidence>
<gene>
    <name evidence="3" type="ORF">DW352_05420</name>
</gene>
<dbReference type="KEGG" id="ptaw:DW352_05420"/>
<evidence type="ECO:0000313" key="4">
    <source>
        <dbReference type="Proteomes" id="UP000254889"/>
    </source>
</evidence>
<feature type="transmembrane region" description="Helical" evidence="1">
    <location>
        <begin position="84"/>
        <end position="102"/>
    </location>
</feature>
<reference evidence="3 4" key="1">
    <citation type="submission" date="2018-07" db="EMBL/GenBank/DDBJ databases">
        <authorList>
            <person name="Quirk P.G."/>
            <person name="Krulwich T.A."/>
        </authorList>
    </citation>
    <scope>NUCLEOTIDE SEQUENCE [LARGE SCALE GENOMIC DNA]</scope>
    <source>
        <strain evidence="3 4">CC-BB4</strain>
    </source>
</reference>
<proteinExistence type="predicted"/>
<feature type="transmembrane region" description="Helical" evidence="1">
    <location>
        <begin position="226"/>
        <end position="244"/>
    </location>
</feature>
<feature type="transmembrane region" description="Helical" evidence="1">
    <location>
        <begin position="12"/>
        <end position="34"/>
    </location>
</feature>
<keyword evidence="1" id="KW-0812">Transmembrane</keyword>
<dbReference type="Pfam" id="PF06181">
    <property type="entry name" value="Urate_ox_N"/>
    <property type="match status" value="1"/>
</dbReference>
<sequence length="391" mass="43036">MDVFLGEWANLLIRWMHLVVGIGWIGTSFYFMALDYSLNKLGQKQGVLGTAWQVHGGGFYFVEKYTVAPPQLPETLHWFKWEAYLTWVSGFGLLIVQYYIHARSYLIDPSVLPLTPWQAIGISLGSILAGWAIYEGLCRSPIGQNTTILAICFFALIMGAAVFYTHVFSARGAFLHVGALTGSIMATNVFAVIIPNQKKMIAQMIQGKTPDPYYGMVGKQRSTHNNYLTLPVLVMMVSPHYPFLSAHPHAWLVVALILIAGASIRHYLNRVDAGDDWKNYGWTAPVAVGALMIAIFVTAPRSSGGGAAVSDAEVLAVTQKHCVMCHAAKPTHEGFTEAPKNITLDNIASLRQYAAQIYVQAVQTNAMPLGNETGMTQEERDALGRWVNAQK</sequence>
<protein>
    <submittedName>
        <fullName evidence="3">Cysteine desulfurase</fullName>
    </submittedName>
</protein>
<dbReference type="EMBL" id="CP031417">
    <property type="protein sequence ID" value="AXK80008.1"/>
    <property type="molecule type" value="Genomic_DNA"/>
</dbReference>
<dbReference type="RefSeq" id="WP_115689244.1">
    <property type="nucleotide sequence ID" value="NZ_CP031417.1"/>
</dbReference>
<feature type="transmembrane region" description="Helical" evidence="1">
    <location>
        <begin position="114"/>
        <end position="134"/>
    </location>
</feature>
<keyword evidence="4" id="KW-1185">Reference proteome</keyword>
<dbReference type="InterPro" id="IPR010389">
    <property type="entry name" value="Urate_ox_N"/>
</dbReference>
<evidence type="ECO:0000256" key="1">
    <source>
        <dbReference type="SAM" id="Phobius"/>
    </source>
</evidence>
<feature type="transmembrane region" description="Helical" evidence="1">
    <location>
        <begin position="173"/>
        <end position="194"/>
    </location>
</feature>
<dbReference type="GO" id="GO:0009055">
    <property type="term" value="F:electron transfer activity"/>
    <property type="evidence" value="ECO:0007669"/>
    <property type="project" value="InterPro"/>
</dbReference>
<feature type="domain" description="Urate oxidase N-terminal" evidence="2">
    <location>
        <begin position="5"/>
        <end position="294"/>
    </location>
</feature>
<keyword evidence="1" id="KW-0472">Membrane</keyword>
<accession>A0A345ZSW1</accession>
<dbReference type="AlphaFoldDB" id="A0A345ZSW1"/>
<organism evidence="3 4">
    <name type="scientific">Pseudolabrys taiwanensis</name>
    <dbReference type="NCBI Taxonomy" id="331696"/>
    <lineage>
        <taxon>Bacteria</taxon>
        <taxon>Pseudomonadati</taxon>
        <taxon>Pseudomonadota</taxon>
        <taxon>Alphaproteobacteria</taxon>
        <taxon>Hyphomicrobiales</taxon>
        <taxon>Xanthobacteraceae</taxon>
        <taxon>Pseudolabrys</taxon>
    </lineage>
</organism>
<keyword evidence="1" id="KW-1133">Transmembrane helix</keyword>
<feature type="transmembrane region" description="Helical" evidence="1">
    <location>
        <begin position="250"/>
        <end position="268"/>
    </location>
</feature>
<name>A0A345ZSW1_9HYPH</name>
<evidence type="ECO:0000313" key="3">
    <source>
        <dbReference type="EMBL" id="AXK80008.1"/>
    </source>
</evidence>
<dbReference type="Proteomes" id="UP000254889">
    <property type="component" value="Chromosome"/>
</dbReference>
<dbReference type="InterPro" id="IPR036909">
    <property type="entry name" value="Cyt_c-like_dom_sf"/>
</dbReference>